<sequence>MPNLGPTEIIILLILIAIIVGVIALARSAGARPDATLAWRTPGFLPPVPEHVQERIRELFAEGRKVEAIKVLRQETGLGLKEAKTTAEAIAAGRFIPTPPDRPGTNDLAARVLELKAAGRTEQAIYLVRGETGMTHEQAEAFVNAI</sequence>
<comment type="caution">
    <text evidence="2">The sequence shown here is derived from an EMBL/GenBank/DDBJ whole genome shotgun (WGS) entry which is preliminary data.</text>
</comment>
<dbReference type="EMBL" id="BOOA01000044">
    <property type="protein sequence ID" value="GIH26744.1"/>
    <property type="molecule type" value="Genomic_DNA"/>
</dbReference>
<evidence type="ECO:0008006" key="4">
    <source>
        <dbReference type="Google" id="ProtNLM"/>
    </source>
</evidence>
<keyword evidence="1" id="KW-1133">Transmembrane helix</keyword>
<dbReference type="GO" id="GO:0006412">
    <property type="term" value="P:translation"/>
    <property type="evidence" value="ECO:0007669"/>
    <property type="project" value="InterPro"/>
</dbReference>
<keyword evidence="3" id="KW-1185">Reference proteome</keyword>
<gene>
    <name evidence="2" type="ORF">Aph01nite_50540</name>
</gene>
<dbReference type="RefSeq" id="WP_204043412.1">
    <property type="nucleotide sequence ID" value="NZ_BOOA01000044.1"/>
</dbReference>
<keyword evidence="1" id="KW-0472">Membrane</keyword>
<dbReference type="Gene3D" id="3.30.1390.10">
    <property type="match status" value="1"/>
</dbReference>
<accession>A0A919QCM1</accession>
<evidence type="ECO:0000313" key="2">
    <source>
        <dbReference type="EMBL" id="GIH26744.1"/>
    </source>
</evidence>
<dbReference type="Proteomes" id="UP000640052">
    <property type="component" value="Unassembled WGS sequence"/>
</dbReference>
<evidence type="ECO:0000313" key="3">
    <source>
        <dbReference type="Proteomes" id="UP000640052"/>
    </source>
</evidence>
<feature type="transmembrane region" description="Helical" evidence="1">
    <location>
        <begin position="6"/>
        <end position="26"/>
    </location>
</feature>
<name>A0A919QCM1_9ACTN</name>
<proteinExistence type="predicted"/>
<evidence type="ECO:0000256" key="1">
    <source>
        <dbReference type="SAM" id="Phobius"/>
    </source>
</evidence>
<dbReference type="GO" id="GO:0003735">
    <property type="term" value="F:structural constituent of ribosome"/>
    <property type="evidence" value="ECO:0007669"/>
    <property type="project" value="InterPro"/>
</dbReference>
<keyword evidence="1" id="KW-0812">Transmembrane</keyword>
<organism evidence="2 3">
    <name type="scientific">Acrocarpospora phusangensis</name>
    <dbReference type="NCBI Taxonomy" id="1070424"/>
    <lineage>
        <taxon>Bacteria</taxon>
        <taxon>Bacillati</taxon>
        <taxon>Actinomycetota</taxon>
        <taxon>Actinomycetes</taxon>
        <taxon>Streptosporangiales</taxon>
        <taxon>Streptosporangiaceae</taxon>
        <taxon>Acrocarpospora</taxon>
    </lineage>
</organism>
<reference evidence="2" key="1">
    <citation type="submission" date="2021-01" db="EMBL/GenBank/DDBJ databases">
        <title>Whole genome shotgun sequence of Acrocarpospora phusangensis NBRC 108782.</title>
        <authorList>
            <person name="Komaki H."/>
            <person name="Tamura T."/>
        </authorList>
    </citation>
    <scope>NUCLEOTIDE SEQUENCE</scope>
    <source>
        <strain evidence="2">NBRC 108782</strain>
    </source>
</reference>
<dbReference type="AlphaFoldDB" id="A0A919QCM1"/>
<protein>
    <recommendedName>
        <fullName evidence="4">Ribosomal protein L7/L12 C-terminal domain-containing protein</fullName>
    </recommendedName>
</protein>
<dbReference type="InterPro" id="IPR014719">
    <property type="entry name" value="Ribosomal_bL12_C/ClpS-like"/>
</dbReference>